<dbReference type="RefSeq" id="YP_010676675.1">
    <property type="nucleotide sequence ID" value="NC_071014.1"/>
</dbReference>
<gene>
    <name evidence="1" type="primary">100</name>
    <name evidence="1" type="ORF">PBI_CANTARE_100</name>
</gene>
<evidence type="ECO:0000313" key="1">
    <source>
        <dbReference type="EMBL" id="AYQ99320.1"/>
    </source>
</evidence>
<dbReference type="GeneID" id="77953036"/>
<sequence>MTSHIVFQWENSNYMSIFIETPSQLFENRFDRRLVGKVYEERRLMTFWKAGKMTSRKIRKRSLILDTAMRHIPEVRKMIRRGTLGNLMAIDAKTVVIDVEEHASRLDKFFGES</sequence>
<protein>
    <submittedName>
        <fullName evidence="1">Uncharacterized protein</fullName>
    </submittedName>
</protein>
<reference evidence="1 2" key="1">
    <citation type="submission" date="2018-10" db="EMBL/GenBank/DDBJ databases">
        <authorList>
            <person name="Zack K."/>
            <person name="Garlena R.A."/>
            <person name="Russell D.A."/>
            <person name="Pope W.H."/>
            <person name="Jacobs-Sera D."/>
            <person name="Hatfull G.F."/>
        </authorList>
    </citation>
    <scope>NUCLEOTIDE SEQUENCE [LARGE SCALE GENOMIC DNA]</scope>
</reference>
<dbReference type="KEGG" id="vg:77953036"/>
<dbReference type="EMBL" id="MK016493">
    <property type="protein sequence ID" value="AYQ99320.1"/>
    <property type="molecule type" value="Genomic_DNA"/>
</dbReference>
<organism evidence="1 2">
    <name type="scientific">Brevibacterium phage Cantare</name>
    <dbReference type="NCBI Taxonomy" id="2338395"/>
    <lineage>
        <taxon>Viruses</taxon>
        <taxon>Duplodnaviria</taxon>
        <taxon>Heunggongvirae</taxon>
        <taxon>Uroviricota</taxon>
        <taxon>Caudoviricetes</taxon>
        <taxon>Cantarevirus</taxon>
        <taxon>Cantarevirus cantare</taxon>
    </lineage>
</organism>
<evidence type="ECO:0000313" key="2">
    <source>
        <dbReference type="Proteomes" id="UP000279277"/>
    </source>
</evidence>
<accession>A0A3G3LYU6</accession>
<dbReference type="Proteomes" id="UP000279277">
    <property type="component" value="Segment"/>
</dbReference>
<keyword evidence="2" id="KW-1185">Reference proteome</keyword>
<name>A0A3G3LYU6_9CAUD</name>
<proteinExistence type="predicted"/>